<accession>A0A918CKV3</accession>
<dbReference type="InterPro" id="IPR016117">
    <property type="entry name" value="ArgJ-like_dom_sf"/>
</dbReference>
<dbReference type="Gene3D" id="3.60.70.12">
    <property type="entry name" value="L-amino peptidase D-ALA esterase/amidase"/>
    <property type="match status" value="1"/>
</dbReference>
<dbReference type="PANTHER" id="PTHR36512">
    <property type="entry name" value="D-AMINOPEPTIDASE"/>
    <property type="match status" value="1"/>
</dbReference>
<evidence type="ECO:0000256" key="1">
    <source>
        <dbReference type="ARBA" id="ARBA00007068"/>
    </source>
</evidence>
<dbReference type="SUPFAM" id="SSF56266">
    <property type="entry name" value="DmpA/ArgJ-like"/>
    <property type="match status" value="1"/>
</dbReference>
<evidence type="ECO:0000256" key="2">
    <source>
        <dbReference type="SAM" id="MobiDB-lite"/>
    </source>
</evidence>
<dbReference type="GO" id="GO:0004177">
    <property type="term" value="F:aminopeptidase activity"/>
    <property type="evidence" value="ECO:0007669"/>
    <property type="project" value="TreeGrafter"/>
</dbReference>
<dbReference type="EMBL" id="BMRJ01000002">
    <property type="protein sequence ID" value="GGR29138.1"/>
    <property type="molecule type" value="Genomic_DNA"/>
</dbReference>
<name>A0A918CKV3_AGRME</name>
<dbReference type="RefSeq" id="WP_189085563.1">
    <property type="nucleotide sequence ID" value="NZ_BMRJ01000002.1"/>
</dbReference>
<feature type="region of interest" description="Disordered" evidence="2">
    <location>
        <begin position="1"/>
        <end position="25"/>
    </location>
</feature>
<comment type="similarity">
    <text evidence="1">Belongs to the peptidase S58 family.</text>
</comment>
<reference evidence="3" key="1">
    <citation type="journal article" date="2014" name="Int. J. Syst. Evol. Microbiol.">
        <title>Complete genome sequence of Corynebacterium casei LMG S-19264T (=DSM 44701T), isolated from a smear-ripened cheese.</title>
        <authorList>
            <consortium name="US DOE Joint Genome Institute (JGI-PGF)"/>
            <person name="Walter F."/>
            <person name="Albersmeier A."/>
            <person name="Kalinowski J."/>
            <person name="Ruckert C."/>
        </authorList>
    </citation>
    <scope>NUCLEOTIDE SEQUENCE</scope>
    <source>
        <strain evidence="3">JCM 3346</strain>
    </source>
</reference>
<evidence type="ECO:0000313" key="4">
    <source>
        <dbReference type="Proteomes" id="UP000610303"/>
    </source>
</evidence>
<comment type="caution">
    <text evidence="3">The sequence shown here is derived from an EMBL/GenBank/DDBJ whole genome shotgun (WGS) entry which is preliminary data.</text>
</comment>
<proteinExistence type="inferred from homology"/>
<dbReference type="PANTHER" id="PTHR36512:SF3">
    <property type="entry name" value="BLR5678 PROTEIN"/>
    <property type="match status" value="1"/>
</dbReference>
<sequence length="346" mass="36246">MTDPSATAIPPRLAGLPSWGPRPTNRDVELVPSTDWSGDVVTYDFPGVEVGVATYENGPTGCTVLHVPAGARLAIDARGGAIGMSNGFEYFAHAICLTGGSVYGLSAGSGVADELRARGGNRGGVDDLQLVSTAVIYDYSARETAIHPDAALGRAAIRAAEHGRVPVGRVGAGATASAGKIDYARTELTGQGAAFARAGEVRVLVVTVPNPVGVIVDRDGEVVRGNYDAERGERRRLEGDYLAAIERAQQPRAERGNTTITAVITNVRLSDRELIHFGRQVHSSMNRAIQPFHTALDGDTLFALTTDEVDLTPSVPAEDDDAPVNSIAIGALASELAWDAVLEAAR</sequence>
<evidence type="ECO:0000313" key="3">
    <source>
        <dbReference type="EMBL" id="GGR29138.1"/>
    </source>
</evidence>
<dbReference type="CDD" id="cd02252">
    <property type="entry name" value="nylC_like"/>
    <property type="match status" value="1"/>
</dbReference>
<dbReference type="Pfam" id="PF03576">
    <property type="entry name" value="Peptidase_S58"/>
    <property type="match status" value="1"/>
</dbReference>
<dbReference type="InterPro" id="IPR005321">
    <property type="entry name" value="Peptidase_S58_DmpA"/>
</dbReference>
<gene>
    <name evidence="3" type="ORF">GCM10010196_23780</name>
</gene>
<organism evidence="3 4">
    <name type="scientific">Agromyces mediolanus</name>
    <name type="common">Corynebacterium mediolanum</name>
    <dbReference type="NCBI Taxonomy" id="41986"/>
    <lineage>
        <taxon>Bacteria</taxon>
        <taxon>Bacillati</taxon>
        <taxon>Actinomycetota</taxon>
        <taxon>Actinomycetes</taxon>
        <taxon>Micrococcales</taxon>
        <taxon>Microbacteriaceae</taxon>
        <taxon>Agromyces</taxon>
    </lineage>
</organism>
<protein>
    <submittedName>
        <fullName evidence="3">Peptidase S58</fullName>
    </submittedName>
</protein>
<reference evidence="3" key="2">
    <citation type="submission" date="2020-09" db="EMBL/GenBank/DDBJ databases">
        <authorList>
            <person name="Sun Q."/>
            <person name="Ohkuma M."/>
        </authorList>
    </citation>
    <scope>NUCLEOTIDE SEQUENCE</scope>
    <source>
        <strain evidence="3">JCM 3346</strain>
    </source>
</reference>
<dbReference type="Proteomes" id="UP000610303">
    <property type="component" value="Unassembled WGS sequence"/>
</dbReference>
<dbReference type="AlphaFoldDB" id="A0A918CKV3"/>
<keyword evidence="4" id="KW-1185">Reference proteome</keyword>